<keyword evidence="7" id="KW-1185">Reference proteome</keyword>
<dbReference type="GO" id="GO:0003729">
    <property type="term" value="F:mRNA binding"/>
    <property type="evidence" value="ECO:0007669"/>
    <property type="project" value="TreeGrafter"/>
</dbReference>
<dbReference type="NCBIfam" id="NF010379">
    <property type="entry name" value="PRK13806.1"/>
    <property type="match status" value="1"/>
</dbReference>
<dbReference type="PROSITE" id="PS50126">
    <property type="entry name" value="S1"/>
    <property type="match status" value="5"/>
</dbReference>
<comment type="caution">
    <text evidence="6">The sequence shown here is derived from an EMBL/GenBank/DDBJ whole genome shotgun (WGS) entry which is preliminary data.</text>
</comment>
<evidence type="ECO:0000256" key="1">
    <source>
        <dbReference type="ARBA" id="ARBA00006767"/>
    </source>
</evidence>
<dbReference type="SMART" id="SM00316">
    <property type="entry name" value="S1"/>
    <property type="match status" value="5"/>
</dbReference>
<dbReference type="PANTHER" id="PTHR10724">
    <property type="entry name" value="30S RIBOSOMAL PROTEIN S1"/>
    <property type="match status" value="1"/>
</dbReference>
<feature type="domain" description="S1 motif" evidence="5">
    <location>
        <begin position="203"/>
        <end position="282"/>
    </location>
</feature>
<evidence type="ECO:0000313" key="6">
    <source>
        <dbReference type="EMBL" id="GBC63809.1"/>
    </source>
</evidence>
<dbReference type="EMBL" id="BEXT01000001">
    <property type="protein sequence ID" value="GBC63809.1"/>
    <property type="molecule type" value="Genomic_DNA"/>
</dbReference>
<reference evidence="7" key="1">
    <citation type="submission" date="2017-11" db="EMBL/GenBank/DDBJ databases">
        <authorList>
            <person name="Watanabe M."/>
            <person name="Kojima H."/>
        </authorList>
    </citation>
    <scope>NUCLEOTIDE SEQUENCE [LARGE SCALE GENOMIC DNA]</scope>
    <source>
        <strain evidence="7">Tokyo 01</strain>
    </source>
</reference>
<dbReference type="SUPFAM" id="SSF50249">
    <property type="entry name" value="Nucleic acid-binding proteins"/>
    <property type="match status" value="5"/>
</dbReference>
<dbReference type="CDD" id="cd00164">
    <property type="entry name" value="S1_like"/>
    <property type="match status" value="1"/>
</dbReference>
<gene>
    <name evidence="6" type="ORF">DENIS_4807</name>
</gene>
<evidence type="ECO:0000256" key="4">
    <source>
        <dbReference type="SAM" id="MobiDB-lite"/>
    </source>
</evidence>
<proteinExistence type="inferred from homology"/>
<evidence type="ECO:0000313" key="7">
    <source>
        <dbReference type="Proteomes" id="UP000288096"/>
    </source>
</evidence>
<feature type="compositionally biased region" description="Basic and acidic residues" evidence="4">
    <location>
        <begin position="457"/>
        <end position="472"/>
    </location>
</feature>
<dbReference type="InterPro" id="IPR012340">
    <property type="entry name" value="NA-bd_OB-fold"/>
</dbReference>
<dbReference type="Gene3D" id="2.40.50.140">
    <property type="entry name" value="Nucleic acid-binding proteins"/>
    <property type="match status" value="4"/>
</dbReference>
<sequence length="494" mass="54882">MSENFTDENNGNGEESFAELFESYNAGMTEDLQIGDKVTGEVISIGMDTIFVNTGTKIDGAVEKAEMLDENGELSCAEGDTLDLYVVAFNENEVRLSRALSGVGGFNLLNEAYAGQVPVEGKVIEQCKGGFHVQVFQHRAFCPISQIDIKYVETPEDYVGGAFQFLIKQLEKKGRNIVVSRRELLAREQKESHAKFLEDVNVGDVLDGRVANIMPYGAFVELFPGLEGMVHISELSWSRVEKPEEVVAKDDPVRVKILSIEEQEKEKDGKKEVRLKISLSIKQVTDNPWDREEKSFRVGDKIRGKVTRLMGFGAFVELEPGIEGLVHISEMSYTRRINRPEDVVSAGETVDVVIRDINYDSRRISLSIRDAEGDPWGDIEEKYTIGQSVEGTVEKKEKFGYFVTLEPGITGLLPKSKMSRSENPGAIEKIQVGEPITIIVEEIQADLRKITLAPTDARSEGDWRQFSGDKRPASSSAFGDLGDKLQAALKGNKK</sequence>
<dbReference type="AlphaFoldDB" id="A0A401G3J3"/>
<feature type="domain" description="S1 motif" evidence="5">
    <location>
        <begin position="116"/>
        <end position="182"/>
    </location>
</feature>
<dbReference type="InterPro" id="IPR035104">
    <property type="entry name" value="Ribosomal_protein_S1-like"/>
</dbReference>
<dbReference type="OrthoDB" id="9804077at2"/>
<dbReference type="InterPro" id="IPR050437">
    <property type="entry name" value="Ribos_protein_bS1-like"/>
</dbReference>
<protein>
    <submittedName>
        <fullName evidence="6">30S ribosomal protein S1</fullName>
    </submittedName>
</protein>
<accession>A0A401G3J3</accession>
<feature type="domain" description="S1 motif" evidence="5">
    <location>
        <begin position="35"/>
        <end position="99"/>
    </location>
</feature>
<organism evidence="6 7">
    <name type="scientific">Desulfonema ishimotonii</name>
    <dbReference type="NCBI Taxonomy" id="45657"/>
    <lineage>
        <taxon>Bacteria</taxon>
        <taxon>Pseudomonadati</taxon>
        <taxon>Thermodesulfobacteriota</taxon>
        <taxon>Desulfobacteria</taxon>
        <taxon>Desulfobacterales</taxon>
        <taxon>Desulfococcaceae</taxon>
        <taxon>Desulfonema</taxon>
    </lineage>
</organism>
<name>A0A401G3J3_9BACT</name>
<reference evidence="7" key="2">
    <citation type="submission" date="2019-01" db="EMBL/GenBank/DDBJ databases">
        <title>Genome sequence of Desulfonema ishimotonii strain Tokyo 01.</title>
        <authorList>
            <person name="Fukui M."/>
        </authorList>
    </citation>
    <scope>NUCLEOTIDE SEQUENCE [LARGE SCALE GENOMIC DNA]</scope>
    <source>
        <strain evidence="7">Tokyo 01</strain>
    </source>
</reference>
<dbReference type="RefSeq" id="WP_124330847.1">
    <property type="nucleotide sequence ID" value="NZ_BEXT01000001.1"/>
</dbReference>
<feature type="domain" description="S1 motif" evidence="5">
    <location>
        <begin position="299"/>
        <end position="369"/>
    </location>
</feature>
<dbReference type="PRINTS" id="PR00681">
    <property type="entry name" value="RIBOSOMALS1"/>
</dbReference>
<evidence type="ECO:0000256" key="3">
    <source>
        <dbReference type="ARBA" id="ARBA00023274"/>
    </source>
</evidence>
<dbReference type="GO" id="GO:0003735">
    <property type="term" value="F:structural constituent of ribosome"/>
    <property type="evidence" value="ECO:0007669"/>
    <property type="project" value="TreeGrafter"/>
</dbReference>
<evidence type="ECO:0000256" key="2">
    <source>
        <dbReference type="ARBA" id="ARBA00022980"/>
    </source>
</evidence>
<evidence type="ECO:0000259" key="5">
    <source>
        <dbReference type="PROSITE" id="PS50126"/>
    </source>
</evidence>
<dbReference type="Pfam" id="PF00575">
    <property type="entry name" value="S1"/>
    <property type="match status" value="5"/>
</dbReference>
<feature type="region of interest" description="Disordered" evidence="4">
    <location>
        <begin position="454"/>
        <end position="479"/>
    </location>
</feature>
<comment type="similarity">
    <text evidence="1">Belongs to the bacterial ribosomal protein bS1 family.</text>
</comment>
<dbReference type="Proteomes" id="UP000288096">
    <property type="component" value="Unassembled WGS sequence"/>
</dbReference>
<dbReference type="InterPro" id="IPR003029">
    <property type="entry name" value="S1_domain"/>
</dbReference>
<dbReference type="GO" id="GO:0022627">
    <property type="term" value="C:cytosolic small ribosomal subunit"/>
    <property type="evidence" value="ECO:0007669"/>
    <property type="project" value="TreeGrafter"/>
</dbReference>
<keyword evidence="2 6" id="KW-0689">Ribosomal protein</keyword>
<keyword evidence="3" id="KW-0687">Ribonucleoprotein</keyword>
<feature type="domain" description="S1 motif" evidence="5">
    <location>
        <begin position="386"/>
        <end position="455"/>
    </location>
</feature>
<dbReference type="CDD" id="cd04465">
    <property type="entry name" value="S1_RPS1_repeat_ec2_hs2"/>
    <property type="match status" value="1"/>
</dbReference>
<dbReference type="GO" id="GO:0006412">
    <property type="term" value="P:translation"/>
    <property type="evidence" value="ECO:0007669"/>
    <property type="project" value="TreeGrafter"/>
</dbReference>
<dbReference type="PANTHER" id="PTHR10724:SF7">
    <property type="entry name" value="SMALL RIBOSOMAL SUBUNIT PROTEIN BS1C"/>
    <property type="match status" value="1"/>
</dbReference>